<accession>A0AC35TVB2</accession>
<protein>
    <submittedName>
        <fullName evidence="2">Transmembrane protein</fullName>
    </submittedName>
</protein>
<dbReference type="WBParaSite" id="RSKR_0000472150.1">
    <property type="protein sequence ID" value="RSKR_0000472150.1"/>
    <property type="gene ID" value="RSKR_0000472150"/>
</dbReference>
<dbReference type="Proteomes" id="UP000095286">
    <property type="component" value="Unplaced"/>
</dbReference>
<evidence type="ECO:0000313" key="2">
    <source>
        <dbReference type="WBParaSite" id="RSKR_0000472150.1"/>
    </source>
</evidence>
<organism evidence="1 2">
    <name type="scientific">Rhabditophanes sp. KR3021</name>
    <dbReference type="NCBI Taxonomy" id="114890"/>
    <lineage>
        <taxon>Eukaryota</taxon>
        <taxon>Metazoa</taxon>
        <taxon>Ecdysozoa</taxon>
        <taxon>Nematoda</taxon>
        <taxon>Chromadorea</taxon>
        <taxon>Rhabditida</taxon>
        <taxon>Tylenchina</taxon>
        <taxon>Panagrolaimomorpha</taxon>
        <taxon>Strongyloidoidea</taxon>
        <taxon>Alloionematidae</taxon>
        <taxon>Rhabditophanes</taxon>
    </lineage>
</organism>
<reference evidence="2" key="1">
    <citation type="submission" date="2016-11" db="UniProtKB">
        <authorList>
            <consortium name="WormBaseParasite"/>
        </authorList>
    </citation>
    <scope>IDENTIFICATION</scope>
    <source>
        <strain evidence="2">KR3021</strain>
    </source>
</reference>
<name>A0AC35TVB2_9BILA</name>
<evidence type="ECO:0000313" key="1">
    <source>
        <dbReference type="Proteomes" id="UP000095286"/>
    </source>
</evidence>
<proteinExistence type="predicted"/>
<sequence length="83" mass="9268">MDGKLNHGNRLFFKTEAVILDVHYDLDIAIVVFRYGSITWESSNINVTSILTSTFVIAFSLSSCLPNFQPSITDALQNDAFSH</sequence>